<dbReference type="Gene3D" id="3.40.630.190">
    <property type="entry name" value="LCP protein"/>
    <property type="match status" value="1"/>
</dbReference>
<dbReference type="PANTHER" id="PTHR33392">
    <property type="entry name" value="POLYISOPRENYL-TEICHOIC ACID--PEPTIDOGLYCAN TEICHOIC ACID TRANSFERASE TAGU"/>
    <property type="match status" value="1"/>
</dbReference>
<evidence type="ECO:0000259" key="3">
    <source>
        <dbReference type="Pfam" id="PF03816"/>
    </source>
</evidence>
<comment type="similarity">
    <text evidence="1">Belongs to the LytR/CpsA/Psr (LCP) family.</text>
</comment>
<name>A0ABT1NEC7_9FIRM</name>
<organism evidence="4 5">
    <name type="scientific">Lutispora saccharofermentans</name>
    <dbReference type="NCBI Taxonomy" id="3024236"/>
    <lineage>
        <taxon>Bacteria</taxon>
        <taxon>Bacillati</taxon>
        <taxon>Bacillota</taxon>
        <taxon>Clostridia</taxon>
        <taxon>Lutisporales</taxon>
        <taxon>Lutisporaceae</taxon>
        <taxon>Lutispora</taxon>
    </lineage>
</organism>
<proteinExistence type="inferred from homology"/>
<comment type="caution">
    <text evidence="4">The sequence shown here is derived from an EMBL/GenBank/DDBJ whole genome shotgun (WGS) entry which is preliminary data.</text>
</comment>
<feature type="domain" description="Cell envelope-related transcriptional attenuator" evidence="3">
    <location>
        <begin position="101"/>
        <end position="244"/>
    </location>
</feature>
<accession>A0ABT1NEC7</accession>
<evidence type="ECO:0000313" key="4">
    <source>
        <dbReference type="EMBL" id="MCQ1529595.1"/>
    </source>
</evidence>
<keyword evidence="5" id="KW-1185">Reference proteome</keyword>
<dbReference type="InterPro" id="IPR050922">
    <property type="entry name" value="LytR/CpsA/Psr_CW_biosynth"/>
</dbReference>
<dbReference type="Pfam" id="PF03816">
    <property type="entry name" value="LytR_cpsA_psr"/>
    <property type="match status" value="1"/>
</dbReference>
<dbReference type="PROSITE" id="PS51257">
    <property type="entry name" value="PROKAR_LIPOPROTEIN"/>
    <property type="match status" value="1"/>
</dbReference>
<dbReference type="InterPro" id="IPR004474">
    <property type="entry name" value="LytR_CpsA_psr"/>
</dbReference>
<dbReference type="NCBIfam" id="TIGR00350">
    <property type="entry name" value="lytR_cpsA_psr"/>
    <property type="match status" value="1"/>
</dbReference>
<protein>
    <submittedName>
        <fullName evidence="4">LCP family protein</fullName>
    </submittedName>
</protein>
<evidence type="ECO:0000313" key="5">
    <source>
        <dbReference type="Proteomes" id="UP001651880"/>
    </source>
</evidence>
<evidence type="ECO:0000256" key="1">
    <source>
        <dbReference type="ARBA" id="ARBA00006068"/>
    </source>
</evidence>
<evidence type="ECO:0000256" key="2">
    <source>
        <dbReference type="SAM" id="SignalP"/>
    </source>
</evidence>
<feature type="signal peptide" evidence="2">
    <location>
        <begin position="1"/>
        <end position="27"/>
    </location>
</feature>
<feature type="chain" id="PRO_5047411006" evidence="2">
    <location>
        <begin position="28"/>
        <end position="321"/>
    </location>
</feature>
<dbReference type="RefSeq" id="WP_255227109.1">
    <property type="nucleotide sequence ID" value="NZ_JAJEKE010000006.1"/>
</dbReference>
<reference evidence="4 5" key="1">
    <citation type="submission" date="2021-10" db="EMBL/GenBank/DDBJ databases">
        <title>Lutispora strain m25 sp. nov., a thermophilic, non-spore-forming bacterium isolated from a lab-scale methanogenic bioreactor digesting anaerobic sludge.</title>
        <authorList>
            <person name="El Houari A."/>
            <person name="Mcdonald J."/>
        </authorList>
    </citation>
    <scope>NUCLEOTIDE SEQUENCE [LARGE SCALE GENOMIC DNA]</scope>
    <source>
        <strain evidence="5">m25</strain>
    </source>
</reference>
<sequence>MTIHIKKPARAVIIALLIMLIACSCNSTGKINANAVETKVPEAKEVKETKEVKENKEDKEIIEDNKSAQGEIKFPFKPTPSQINKNILILGIDARKNEPARADTIILVNIRNERVNFISIPRDTLIKLKGKGTHKINASYAFGGIGLCKSTVENLLDTKIDNYLVFNFRAIQKGVDALGGFTVTIPQTIKIRDRELNKCFTLKKGSIKLNGIQTLEYLRYRSDGKGDIGRVYRQQEFIKDLQSSFLKLENVPLIPKAYLAIRDEIKTDMDASHMASYFISGYKLRNNFEYHTLKGYSKFIDKVSYYILYQSSIKSIKDVLK</sequence>
<gene>
    <name evidence="4" type="ORF">LJD61_08515</name>
</gene>
<keyword evidence="2" id="KW-0732">Signal</keyword>
<dbReference type="EMBL" id="JAJEKE010000006">
    <property type="protein sequence ID" value="MCQ1529595.1"/>
    <property type="molecule type" value="Genomic_DNA"/>
</dbReference>
<dbReference type="Proteomes" id="UP001651880">
    <property type="component" value="Unassembled WGS sequence"/>
</dbReference>
<dbReference type="PANTHER" id="PTHR33392:SF6">
    <property type="entry name" value="POLYISOPRENYL-TEICHOIC ACID--PEPTIDOGLYCAN TEICHOIC ACID TRANSFERASE TAGU"/>
    <property type="match status" value="1"/>
</dbReference>